<proteinExistence type="predicted"/>
<dbReference type="AlphaFoldDB" id="A0A0A9F922"/>
<reference evidence="1" key="1">
    <citation type="submission" date="2014-09" db="EMBL/GenBank/DDBJ databases">
        <authorList>
            <person name="Magalhaes I.L.F."/>
            <person name="Oliveira U."/>
            <person name="Santos F.R."/>
            <person name="Vidigal T.H.D.A."/>
            <person name="Brescovit A.D."/>
            <person name="Santos A.J."/>
        </authorList>
    </citation>
    <scope>NUCLEOTIDE SEQUENCE</scope>
    <source>
        <tissue evidence="1">Shoot tissue taken approximately 20 cm above the soil surface</tissue>
    </source>
</reference>
<organism evidence="1">
    <name type="scientific">Arundo donax</name>
    <name type="common">Giant reed</name>
    <name type="synonym">Donax arundinaceus</name>
    <dbReference type="NCBI Taxonomy" id="35708"/>
    <lineage>
        <taxon>Eukaryota</taxon>
        <taxon>Viridiplantae</taxon>
        <taxon>Streptophyta</taxon>
        <taxon>Embryophyta</taxon>
        <taxon>Tracheophyta</taxon>
        <taxon>Spermatophyta</taxon>
        <taxon>Magnoliopsida</taxon>
        <taxon>Liliopsida</taxon>
        <taxon>Poales</taxon>
        <taxon>Poaceae</taxon>
        <taxon>PACMAD clade</taxon>
        <taxon>Arundinoideae</taxon>
        <taxon>Arundineae</taxon>
        <taxon>Arundo</taxon>
    </lineage>
</organism>
<sequence>MTATNIGRPFLLKSCTVPGIQQDNIVLFTLRKHYKLIKDKHWGVVPLMGVMSIEVAGIRDLQTTAHNKGGHYVLDPSTLIRVAL</sequence>
<evidence type="ECO:0000313" key="1">
    <source>
        <dbReference type="EMBL" id="JAE04768.1"/>
    </source>
</evidence>
<dbReference type="EMBL" id="GBRH01193128">
    <property type="protein sequence ID" value="JAE04768.1"/>
    <property type="molecule type" value="Transcribed_RNA"/>
</dbReference>
<reference evidence="1" key="2">
    <citation type="journal article" date="2015" name="Data Brief">
        <title>Shoot transcriptome of the giant reed, Arundo donax.</title>
        <authorList>
            <person name="Barrero R.A."/>
            <person name="Guerrero F.D."/>
            <person name="Moolhuijzen P."/>
            <person name="Goolsby J.A."/>
            <person name="Tidwell J."/>
            <person name="Bellgard S.E."/>
            <person name="Bellgard M.I."/>
        </authorList>
    </citation>
    <scope>NUCLEOTIDE SEQUENCE</scope>
    <source>
        <tissue evidence="1">Shoot tissue taken approximately 20 cm above the soil surface</tissue>
    </source>
</reference>
<accession>A0A0A9F922</accession>
<name>A0A0A9F922_ARUDO</name>
<protein>
    <submittedName>
        <fullName evidence="1">Uncharacterized protein</fullName>
    </submittedName>
</protein>